<proteinExistence type="predicted"/>
<protein>
    <submittedName>
        <fullName evidence="2">Uncharacterized protein</fullName>
    </submittedName>
</protein>
<dbReference type="AlphaFoldDB" id="A0AAD2JN37"/>
<sequence length="1025" mass="115314">MKKTRLCTAWKKTTAKLEVALAAERRAYKQAKRQAIQLRRDFLTVQTTDAKKKKWKSQKAHDRFLWLRRMKQQEEARCRRRAQQKGSTGGLRAIQFEEQLPDGTPHLRTITDRALVEEGCMQENAARYDQTCAPYTTPPMVEPLYTAFTGTQAEANSMALLEDRYSLPSLLDPATTAFLSHCGFHKDHLPVHLEVTTSDQVHFWSQNPEDKGSEPHGLHNGHFKAAVQSPVIAYCDAHFRNIPLATGFVPSNWQNLVNFAIEKKAGNFRLSTMHTIQLMNSEAQANNQKAGRAAMQYAKEHSLIPDGQCSSRKRHQAIDLALSKRLVWDLLILQQRAAGWISNDAKSCFDRIVHWVAIISMLRFGLTWRVLSSMFHMLSSATHRVRTGFGDSERTFKLPSVIPFQGCGQGNGAGPPIWISVSSVLITMIEAMGYGFECLSALESQLVTAQCFCFVDDTDVIEAGNTVHHSGEAICALVQDAATLWAGGIRATGGAINPEKSFWWLIDFKWDSGTFKWKFRGNQAVAPNFELQIQGLSGATESLRRLEPDDSERTLGVMLSPLENLEAHMAQMVAKAKDWAEQLRPNLLHKYDVLPLIRSTIMKKLEYPMALTTLDAQQWTVIMSPVLQVCLPKAGVCRNFPRDVVFAPLSYQGLGLPHPFGCQVFKHLEMLLRHMANRTKTGDYMEANIQAHQLETGTSFGLLQQVYTNTAILASDTWLKRVWHELEGLDIYVAYDSPALSLRCTDDSLLMDLFINLEVEQEELLWLNWCQMFLQVCTVSDIVTADGRFIRRSAWNGLRDECCRSPYQWPRTVRPTRQHWDLWQTTLSRALFASNGPHHPLQQPLGPWTDRLEDWNWLLSPTTGLFHRHGATWKHFSSAGSPTTSRRYAPAPSPPSCPWWTAPLPSDTLCATVRSITGYDRVLLTGTGRASEPSASSSPSILHTWQTAAELCTDYYGWVPDEIEVHGDEATLADALLDGRLRVISDGSFKNELGTAAVQLLVKHEGCHQIIIRCQTPGLPQDQSP</sequence>
<keyword evidence="1" id="KW-0175">Coiled coil</keyword>
<name>A0AAD2JN37_9STRA</name>
<comment type="caution">
    <text evidence="2">The sequence shown here is derived from an EMBL/GenBank/DDBJ whole genome shotgun (WGS) entry which is preliminary data.</text>
</comment>
<dbReference type="Proteomes" id="UP001295423">
    <property type="component" value="Unassembled WGS sequence"/>
</dbReference>
<gene>
    <name evidence="2" type="ORF">CYCCA115_LOCUS21803</name>
</gene>
<keyword evidence="3" id="KW-1185">Reference proteome</keyword>
<feature type="coiled-coil region" evidence="1">
    <location>
        <begin position="14"/>
        <end position="41"/>
    </location>
</feature>
<evidence type="ECO:0000256" key="1">
    <source>
        <dbReference type="SAM" id="Coils"/>
    </source>
</evidence>
<evidence type="ECO:0000313" key="3">
    <source>
        <dbReference type="Proteomes" id="UP001295423"/>
    </source>
</evidence>
<organism evidence="2 3">
    <name type="scientific">Cylindrotheca closterium</name>
    <dbReference type="NCBI Taxonomy" id="2856"/>
    <lineage>
        <taxon>Eukaryota</taxon>
        <taxon>Sar</taxon>
        <taxon>Stramenopiles</taxon>
        <taxon>Ochrophyta</taxon>
        <taxon>Bacillariophyta</taxon>
        <taxon>Bacillariophyceae</taxon>
        <taxon>Bacillariophycidae</taxon>
        <taxon>Bacillariales</taxon>
        <taxon>Bacillariaceae</taxon>
        <taxon>Cylindrotheca</taxon>
    </lineage>
</organism>
<dbReference type="EMBL" id="CAKOGP040002268">
    <property type="protein sequence ID" value="CAJ1966220.1"/>
    <property type="molecule type" value="Genomic_DNA"/>
</dbReference>
<evidence type="ECO:0000313" key="2">
    <source>
        <dbReference type="EMBL" id="CAJ1966220.1"/>
    </source>
</evidence>
<accession>A0AAD2JN37</accession>
<reference evidence="2" key="1">
    <citation type="submission" date="2023-08" db="EMBL/GenBank/DDBJ databases">
        <authorList>
            <person name="Audoor S."/>
            <person name="Bilcke G."/>
        </authorList>
    </citation>
    <scope>NUCLEOTIDE SEQUENCE</scope>
</reference>